<proteinExistence type="predicted"/>
<name>A0A951PE25_9CYAN</name>
<dbReference type="PANTHER" id="PTHR40202">
    <property type="match status" value="1"/>
</dbReference>
<dbReference type="InterPro" id="IPR017670">
    <property type="entry name" value="Phosphonate_degrad-assoc"/>
</dbReference>
<reference evidence="2" key="1">
    <citation type="submission" date="2021-05" db="EMBL/GenBank/DDBJ databases">
        <authorList>
            <person name="Pietrasiak N."/>
            <person name="Ward R."/>
            <person name="Stajich J.E."/>
            <person name="Kurbessoian T."/>
        </authorList>
    </citation>
    <scope>NUCLEOTIDE SEQUENCE</scope>
    <source>
        <strain evidence="2">GSE-TBD4-15B</strain>
    </source>
</reference>
<gene>
    <name evidence="2" type="ORF">KME07_20935</name>
</gene>
<dbReference type="EMBL" id="JAHHHV010000081">
    <property type="protein sequence ID" value="MBW4467899.1"/>
    <property type="molecule type" value="Genomic_DNA"/>
</dbReference>
<feature type="domain" description="HD" evidence="1">
    <location>
        <begin position="30"/>
        <end position="104"/>
    </location>
</feature>
<dbReference type="AlphaFoldDB" id="A0A951PE25"/>
<dbReference type="NCBIfam" id="TIGR03276">
    <property type="entry name" value="Phn-HD"/>
    <property type="match status" value="1"/>
</dbReference>
<comment type="caution">
    <text evidence="2">The sequence shown here is derived from an EMBL/GenBank/DDBJ whole genome shotgun (WGS) entry which is preliminary data.</text>
</comment>
<evidence type="ECO:0000259" key="1">
    <source>
        <dbReference type="Pfam" id="PF01966"/>
    </source>
</evidence>
<accession>A0A951PE25</accession>
<organism evidence="2 3">
    <name type="scientific">Pegethrix bostrychoides GSE-TBD4-15B</name>
    <dbReference type="NCBI Taxonomy" id="2839662"/>
    <lineage>
        <taxon>Bacteria</taxon>
        <taxon>Bacillati</taxon>
        <taxon>Cyanobacteriota</taxon>
        <taxon>Cyanophyceae</taxon>
        <taxon>Oculatellales</taxon>
        <taxon>Oculatellaceae</taxon>
        <taxon>Pegethrix</taxon>
    </lineage>
</organism>
<dbReference type="InterPro" id="IPR052567">
    <property type="entry name" value="OP_Dioxygenase"/>
</dbReference>
<evidence type="ECO:0000313" key="2">
    <source>
        <dbReference type="EMBL" id="MBW4467899.1"/>
    </source>
</evidence>
<dbReference type="Proteomes" id="UP000707356">
    <property type="component" value="Unassembled WGS sequence"/>
</dbReference>
<dbReference type="Pfam" id="PF01966">
    <property type="entry name" value="HD"/>
    <property type="match status" value="1"/>
</dbReference>
<evidence type="ECO:0000313" key="3">
    <source>
        <dbReference type="Proteomes" id="UP000707356"/>
    </source>
</evidence>
<dbReference type="InterPro" id="IPR006674">
    <property type="entry name" value="HD_domain"/>
</dbReference>
<dbReference type="SUPFAM" id="SSF109604">
    <property type="entry name" value="HD-domain/PDEase-like"/>
    <property type="match status" value="1"/>
</dbReference>
<dbReference type="InterPro" id="IPR003607">
    <property type="entry name" value="HD/PDEase_dom"/>
</dbReference>
<reference evidence="2" key="2">
    <citation type="journal article" date="2022" name="Microbiol. Resour. Announc.">
        <title>Metagenome Sequencing to Explore Phylogenomics of Terrestrial Cyanobacteria.</title>
        <authorList>
            <person name="Ward R.D."/>
            <person name="Stajich J.E."/>
            <person name="Johansen J.R."/>
            <person name="Huntemann M."/>
            <person name="Clum A."/>
            <person name="Foster B."/>
            <person name="Foster B."/>
            <person name="Roux S."/>
            <person name="Palaniappan K."/>
            <person name="Varghese N."/>
            <person name="Mukherjee S."/>
            <person name="Reddy T.B.K."/>
            <person name="Daum C."/>
            <person name="Copeland A."/>
            <person name="Chen I.A."/>
            <person name="Ivanova N.N."/>
            <person name="Kyrpides N.C."/>
            <person name="Shapiro N."/>
            <person name="Eloe-Fadrosh E.A."/>
            <person name="Pietrasiak N."/>
        </authorList>
    </citation>
    <scope>NUCLEOTIDE SEQUENCE</scope>
    <source>
        <strain evidence="2">GSE-TBD4-15B</strain>
    </source>
</reference>
<dbReference type="PANTHER" id="PTHR40202:SF1">
    <property type="entry name" value="HD DOMAIN-CONTAINING PROTEIN"/>
    <property type="match status" value="1"/>
</dbReference>
<protein>
    <submittedName>
        <fullName evidence="2">HD domain-containing protein</fullName>
    </submittedName>
</protein>
<sequence>MTTRDCLQSIFATYQKHGHRQYGETVTELQHALQTATFARQRDESDAMVAAALLHDFGHLLHSSGEEIAQQGIDMRHENLGANHLAAHFSSAIVEPIRLHVEAKRYLCWADPAYLAELSGASQLSLRLQGGPMDAAEAAQFQRHEYYSAALRLRRYDDMGKVPGMATPALEDFRAMLAALLVG</sequence>
<dbReference type="CDD" id="cd00077">
    <property type="entry name" value="HDc"/>
    <property type="match status" value="1"/>
</dbReference>
<dbReference type="Gene3D" id="1.10.3210.10">
    <property type="entry name" value="Hypothetical protein af1432"/>
    <property type="match status" value="1"/>
</dbReference>